<dbReference type="InterPro" id="IPR007367">
    <property type="entry name" value="DUF433"/>
</dbReference>
<accession>A0A0F9RNA9</accession>
<comment type="caution">
    <text evidence="1">The sequence shown here is derived from an EMBL/GenBank/DDBJ whole genome shotgun (WGS) entry which is preliminary data.</text>
</comment>
<dbReference type="Gene3D" id="1.10.10.10">
    <property type="entry name" value="Winged helix-like DNA-binding domain superfamily/Winged helix DNA-binding domain"/>
    <property type="match status" value="1"/>
</dbReference>
<proteinExistence type="predicted"/>
<protein>
    <recommendedName>
        <fullName evidence="2">DUF433 domain-containing protein</fullName>
    </recommendedName>
</protein>
<reference evidence="1" key="1">
    <citation type="journal article" date="2015" name="Nature">
        <title>Complex archaea that bridge the gap between prokaryotes and eukaryotes.</title>
        <authorList>
            <person name="Spang A."/>
            <person name="Saw J.H."/>
            <person name="Jorgensen S.L."/>
            <person name="Zaremba-Niedzwiedzka K."/>
            <person name="Martijn J."/>
            <person name="Lind A.E."/>
            <person name="van Eijk R."/>
            <person name="Schleper C."/>
            <person name="Guy L."/>
            <person name="Ettema T.J."/>
        </authorList>
    </citation>
    <scope>NUCLEOTIDE SEQUENCE</scope>
</reference>
<dbReference type="EMBL" id="LAZR01000778">
    <property type="protein sequence ID" value="KKN58055.1"/>
    <property type="molecule type" value="Genomic_DNA"/>
</dbReference>
<dbReference type="AlphaFoldDB" id="A0A0F9RNA9"/>
<organism evidence="1">
    <name type="scientific">marine sediment metagenome</name>
    <dbReference type="NCBI Taxonomy" id="412755"/>
    <lineage>
        <taxon>unclassified sequences</taxon>
        <taxon>metagenomes</taxon>
        <taxon>ecological metagenomes</taxon>
    </lineage>
</organism>
<dbReference type="PANTHER" id="PTHR34849:SF3">
    <property type="entry name" value="SSR2962 PROTEIN"/>
    <property type="match status" value="1"/>
</dbReference>
<dbReference type="PANTHER" id="PTHR34849">
    <property type="entry name" value="SSL5025 PROTEIN"/>
    <property type="match status" value="1"/>
</dbReference>
<sequence length="81" mass="9199">MSKLSWKEHISFDPNICHGKACIRGTRVFVSIILDCLAEKMTDEEILENYPSLKKEHIQAALQYGAVLAREEILPLIEDQG</sequence>
<dbReference type="InterPro" id="IPR009057">
    <property type="entry name" value="Homeodomain-like_sf"/>
</dbReference>
<dbReference type="InterPro" id="IPR036388">
    <property type="entry name" value="WH-like_DNA-bd_sf"/>
</dbReference>
<dbReference type="SUPFAM" id="SSF46689">
    <property type="entry name" value="Homeodomain-like"/>
    <property type="match status" value="1"/>
</dbReference>
<name>A0A0F9RNA9_9ZZZZ</name>
<evidence type="ECO:0000313" key="1">
    <source>
        <dbReference type="EMBL" id="KKN58055.1"/>
    </source>
</evidence>
<gene>
    <name evidence="1" type="ORF">LCGC14_0555710</name>
</gene>
<evidence type="ECO:0008006" key="2">
    <source>
        <dbReference type="Google" id="ProtNLM"/>
    </source>
</evidence>
<dbReference type="Pfam" id="PF04255">
    <property type="entry name" value="DUF433"/>
    <property type="match status" value="1"/>
</dbReference>